<dbReference type="InterPro" id="IPR004274">
    <property type="entry name" value="FCP1_dom"/>
</dbReference>
<dbReference type="AlphaFoldDB" id="A0A0S4J9U1"/>
<dbReference type="SUPFAM" id="SSF56784">
    <property type="entry name" value="HAD-like"/>
    <property type="match status" value="1"/>
</dbReference>
<sequence length="89" mass="10144">MKYAPVLGKDHVNWYLLTFSHTLNSSNFKMMKYLTILGRDPDSTIIIDDKVRSFPLNPRAGIKIPSITCRANDDALLQLSPSYSTRQQN</sequence>
<dbReference type="InterPro" id="IPR036412">
    <property type="entry name" value="HAD-like_sf"/>
</dbReference>
<evidence type="ECO:0000313" key="3">
    <source>
        <dbReference type="Proteomes" id="UP000051952"/>
    </source>
</evidence>
<organism evidence="2 3">
    <name type="scientific">Bodo saltans</name>
    <name type="common">Flagellated protozoan</name>
    <dbReference type="NCBI Taxonomy" id="75058"/>
    <lineage>
        <taxon>Eukaryota</taxon>
        <taxon>Discoba</taxon>
        <taxon>Euglenozoa</taxon>
        <taxon>Kinetoplastea</taxon>
        <taxon>Metakinetoplastina</taxon>
        <taxon>Eubodonida</taxon>
        <taxon>Bodonidae</taxon>
        <taxon>Bodo</taxon>
    </lineage>
</organism>
<gene>
    <name evidence="2" type="ORF">BSAL_89470</name>
</gene>
<evidence type="ECO:0000313" key="2">
    <source>
        <dbReference type="EMBL" id="CUG85240.1"/>
    </source>
</evidence>
<dbReference type="EMBL" id="CYKH01001151">
    <property type="protein sequence ID" value="CUG85240.1"/>
    <property type="molecule type" value="Genomic_DNA"/>
</dbReference>
<dbReference type="Proteomes" id="UP000051952">
    <property type="component" value="Unassembled WGS sequence"/>
</dbReference>
<dbReference type="Gene3D" id="3.40.50.1000">
    <property type="entry name" value="HAD superfamily/HAD-like"/>
    <property type="match status" value="1"/>
</dbReference>
<dbReference type="InterPro" id="IPR023214">
    <property type="entry name" value="HAD_sf"/>
</dbReference>
<protein>
    <recommendedName>
        <fullName evidence="1">FCP1 homology domain-containing protein</fullName>
    </recommendedName>
</protein>
<name>A0A0S4J9U1_BODSA</name>
<proteinExistence type="predicted"/>
<accession>A0A0S4J9U1</accession>
<reference evidence="3" key="1">
    <citation type="submission" date="2015-09" db="EMBL/GenBank/DDBJ databases">
        <authorList>
            <consortium name="Pathogen Informatics"/>
        </authorList>
    </citation>
    <scope>NUCLEOTIDE SEQUENCE [LARGE SCALE GENOMIC DNA]</scope>
    <source>
        <strain evidence="3">Lake Konstanz</strain>
    </source>
</reference>
<feature type="domain" description="FCP1 homology" evidence="1">
    <location>
        <begin position="21"/>
        <end position="81"/>
    </location>
</feature>
<evidence type="ECO:0000259" key="1">
    <source>
        <dbReference type="Pfam" id="PF03031"/>
    </source>
</evidence>
<keyword evidence="3" id="KW-1185">Reference proteome</keyword>
<dbReference type="Pfam" id="PF03031">
    <property type="entry name" value="NIF"/>
    <property type="match status" value="1"/>
</dbReference>
<dbReference type="VEuPathDB" id="TriTrypDB:BSAL_89470"/>